<evidence type="ECO:0000256" key="2">
    <source>
        <dbReference type="ARBA" id="ARBA00022741"/>
    </source>
</evidence>
<reference evidence="5 6" key="1">
    <citation type="submission" date="2024-02" db="EMBL/GenBank/DDBJ databases">
        <title>Bacteria isolated from the canopy kelp, Nereocystis luetkeana.</title>
        <authorList>
            <person name="Pfister C.A."/>
            <person name="Younker I.T."/>
            <person name="Light S.H."/>
        </authorList>
    </citation>
    <scope>NUCLEOTIDE SEQUENCE [LARGE SCALE GENOMIC DNA]</scope>
    <source>
        <strain evidence="5 6">TI.1.05</strain>
    </source>
</reference>
<dbReference type="PANTHER" id="PTHR43204">
    <property type="entry name" value="ABC TRANSPORTER I FAMILY MEMBER 6, CHLOROPLASTIC"/>
    <property type="match status" value="1"/>
</dbReference>
<dbReference type="InterPro" id="IPR003439">
    <property type="entry name" value="ABC_transporter-like_ATP-bd"/>
</dbReference>
<comment type="similarity">
    <text evidence="1">Belongs to the ABC transporter superfamily. Ycf16 family.</text>
</comment>
<dbReference type="CDD" id="cd03217">
    <property type="entry name" value="ABC_FeS_Assembly"/>
    <property type="match status" value="1"/>
</dbReference>
<dbReference type="InterPro" id="IPR027417">
    <property type="entry name" value="P-loop_NTPase"/>
</dbReference>
<dbReference type="PROSITE" id="PS50893">
    <property type="entry name" value="ABC_TRANSPORTER_2"/>
    <property type="match status" value="1"/>
</dbReference>
<dbReference type="NCBIfam" id="TIGR01978">
    <property type="entry name" value="sufC"/>
    <property type="match status" value="1"/>
</dbReference>
<dbReference type="RefSeq" id="WP_341598885.1">
    <property type="nucleotide sequence ID" value="NZ_JBAKAZ010000084.1"/>
</dbReference>
<protein>
    <submittedName>
        <fullName evidence="5">Fe-S cluster assembly ATPase SufC</fullName>
    </submittedName>
</protein>
<evidence type="ECO:0000313" key="5">
    <source>
        <dbReference type="EMBL" id="MEL0630754.1"/>
    </source>
</evidence>
<organism evidence="5 6">
    <name type="scientific">Psychromonas aquatilis</name>
    <dbReference type="NCBI Taxonomy" id="2005072"/>
    <lineage>
        <taxon>Bacteria</taxon>
        <taxon>Pseudomonadati</taxon>
        <taxon>Pseudomonadota</taxon>
        <taxon>Gammaproteobacteria</taxon>
        <taxon>Alteromonadales</taxon>
        <taxon>Psychromonadaceae</taxon>
        <taxon>Psychromonas</taxon>
    </lineage>
</organism>
<accession>A0ABU9GTV1</accession>
<keyword evidence="3" id="KW-0067">ATP-binding</keyword>
<feature type="domain" description="ABC transporter" evidence="4">
    <location>
        <begin position="8"/>
        <end position="252"/>
    </location>
</feature>
<gene>
    <name evidence="5" type="primary">sufC</name>
    <name evidence="5" type="ORF">V6256_14180</name>
</gene>
<dbReference type="InterPro" id="IPR003593">
    <property type="entry name" value="AAA+_ATPase"/>
</dbReference>
<proteinExistence type="inferred from homology"/>
<dbReference type="SUPFAM" id="SSF52540">
    <property type="entry name" value="P-loop containing nucleoside triphosphate hydrolases"/>
    <property type="match status" value="1"/>
</dbReference>
<dbReference type="Proteomes" id="UP001369082">
    <property type="component" value="Unassembled WGS sequence"/>
</dbReference>
<evidence type="ECO:0000313" key="6">
    <source>
        <dbReference type="Proteomes" id="UP001369082"/>
    </source>
</evidence>
<evidence type="ECO:0000256" key="3">
    <source>
        <dbReference type="ARBA" id="ARBA00022840"/>
    </source>
</evidence>
<evidence type="ECO:0000259" key="4">
    <source>
        <dbReference type="PROSITE" id="PS50893"/>
    </source>
</evidence>
<dbReference type="SMART" id="SM00382">
    <property type="entry name" value="AAA"/>
    <property type="match status" value="1"/>
</dbReference>
<dbReference type="InterPro" id="IPR010230">
    <property type="entry name" value="FeS-cluster_ATPase_SufC"/>
</dbReference>
<keyword evidence="6" id="KW-1185">Reference proteome</keyword>
<evidence type="ECO:0000256" key="1">
    <source>
        <dbReference type="ARBA" id="ARBA00006216"/>
    </source>
</evidence>
<sequence>MSDNKSLLTIKDVYASIEEKQIIKGFNLDIKPGEVHAIMGPNGAGKSTMGYVLSGRDGYEVDSGSITFDGKDLLEMEVEERAAAGLFLAFQYPVEIPGVSNLEFLKASVDAIREANGEEPITSSELLKQAKAACKQVNLPLAFLKRGVNEGFSGGEKKRNELMQMLLLKPKLCILDETDSGLDIDALQMVAAGVNSQRSPERSFIVVTHYQRLLDYIKPDFVHVLADGKIVKSGDASLALELESQGYAWLETHEDAESTEG</sequence>
<keyword evidence="2" id="KW-0547">Nucleotide-binding</keyword>
<comment type="caution">
    <text evidence="5">The sequence shown here is derived from an EMBL/GenBank/DDBJ whole genome shotgun (WGS) entry which is preliminary data.</text>
</comment>
<dbReference type="EMBL" id="JBAKAZ010000084">
    <property type="protein sequence ID" value="MEL0630754.1"/>
    <property type="molecule type" value="Genomic_DNA"/>
</dbReference>
<dbReference type="Pfam" id="PF00005">
    <property type="entry name" value="ABC_tran"/>
    <property type="match status" value="1"/>
</dbReference>
<name>A0ABU9GTV1_9GAMM</name>
<dbReference type="Gene3D" id="3.40.50.300">
    <property type="entry name" value="P-loop containing nucleotide triphosphate hydrolases"/>
    <property type="match status" value="1"/>
</dbReference>
<dbReference type="PANTHER" id="PTHR43204:SF1">
    <property type="entry name" value="ABC TRANSPORTER I FAMILY MEMBER 6, CHLOROPLASTIC"/>
    <property type="match status" value="1"/>
</dbReference>